<keyword evidence="2" id="KW-1185">Reference proteome</keyword>
<comment type="caution">
    <text evidence="1">The sequence shown here is derived from an EMBL/GenBank/DDBJ whole genome shotgun (WGS) entry which is preliminary data.</text>
</comment>
<proteinExistence type="predicted"/>
<reference evidence="1" key="1">
    <citation type="journal article" date="2023" name="Mol. Phylogenet. Evol.">
        <title>Genome-scale phylogeny and comparative genomics of the fungal order Sordariales.</title>
        <authorList>
            <person name="Hensen N."/>
            <person name="Bonometti L."/>
            <person name="Westerberg I."/>
            <person name="Brannstrom I.O."/>
            <person name="Guillou S."/>
            <person name="Cros-Aarteil S."/>
            <person name="Calhoun S."/>
            <person name="Haridas S."/>
            <person name="Kuo A."/>
            <person name="Mondo S."/>
            <person name="Pangilinan J."/>
            <person name="Riley R."/>
            <person name="LaButti K."/>
            <person name="Andreopoulos B."/>
            <person name="Lipzen A."/>
            <person name="Chen C."/>
            <person name="Yan M."/>
            <person name="Daum C."/>
            <person name="Ng V."/>
            <person name="Clum A."/>
            <person name="Steindorff A."/>
            <person name="Ohm R.A."/>
            <person name="Martin F."/>
            <person name="Silar P."/>
            <person name="Natvig D.O."/>
            <person name="Lalanne C."/>
            <person name="Gautier V."/>
            <person name="Ament-Velasquez S.L."/>
            <person name="Kruys A."/>
            <person name="Hutchinson M.I."/>
            <person name="Powell A.J."/>
            <person name="Barry K."/>
            <person name="Miller A.N."/>
            <person name="Grigoriev I.V."/>
            <person name="Debuchy R."/>
            <person name="Gladieux P."/>
            <person name="Hiltunen Thoren M."/>
            <person name="Johannesson H."/>
        </authorList>
    </citation>
    <scope>NUCLEOTIDE SEQUENCE</scope>
    <source>
        <strain evidence="1">CBS 123565</strain>
    </source>
</reference>
<evidence type="ECO:0000313" key="1">
    <source>
        <dbReference type="EMBL" id="KAK4135553.1"/>
    </source>
</evidence>
<evidence type="ECO:0000313" key="2">
    <source>
        <dbReference type="Proteomes" id="UP001304895"/>
    </source>
</evidence>
<reference evidence="1" key="2">
    <citation type="submission" date="2023-05" db="EMBL/GenBank/DDBJ databases">
        <authorList>
            <consortium name="Lawrence Berkeley National Laboratory"/>
            <person name="Steindorff A."/>
            <person name="Hensen N."/>
            <person name="Bonometti L."/>
            <person name="Westerberg I."/>
            <person name="Brannstrom I.O."/>
            <person name="Guillou S."/>
            <person name="Cros-Aarteil S."/>
            <person name="Calhoun S."/>
            <person name="Haridas S."/>
            <person name="Kuo A."/>
            <person name="Mondo S."/>
            <person name="Pangilinan J."/>
            <person name="Riley R."/>
            <person name="Labutti K."/>
            <person name="Andreopoulos B."/>
            <person name="Lipzen A."/>
            <person name="Chen C."/>
            <person name="Yanf M."/>
            <person name="Daum C."/>
            <person name="Ng V."/>
            <person name="Clum A."/>
            <person name="Ohm R."/>
            <person name="Martin F."/>
            <person name="Silar P."/>
            <person name="Natvig D."/>
            <person name="Lalanne C."/>
            <person name="Gautier V."/>
            <person name="Ament-Velasquez S.L."/>
            <person name="Kruys A."/>
            <person name="Hutchinson M.I."/>
            <person name="Powell A.J."/>
            <person name="Barry K."/>
            <person name="Miller A.N."/>
            <person name="Grigoriev I.V."/>
            <person name="Debuchy R."/>
            <person name="Gladieux P."/>
            <person name="Thoren M.H."/>
            <person name="Johannesson H."/>
        </authorList>
    </citation>
    <scope>NUCLEOTIDE SEQUENCE</scope>
    <source>
        <strain evidence="1">CBS 123565</strain>
    </source>
</reference>
<sequence length="254" mass="27950">MSTTVISPTPIPGLHVMPTESQMEKSIQAYNALPDDGDQRQVSEAHLQEILQLILANGVEKKFGVHLIHGHMQVGKGEVMFGKALNNPHVHGIWTRPTNIRELDLNDIHGHIFALNPSGHFMAYEYREGPPPPMNPNDDAFVVQFKAFLQDHSLADLLGLQVLAGHGAKKMQEFDLSGSGPEGVVMLDAEDTDIDEVYRVTGWSAETAEPGGSELKGNDVHAALKNGNHKIFQDSKLMDENDLIDLLKRQGILN</sequence>
<dbReference type="EMBL" id="MU853406">
    <property type="protein sequence ID" value="KAK4135553.1"/>
    <property type="molecule type" value="Genomic_DNA"/>
</dbReference>
<accession>A0AAN6UME2</accession>
<gene>
    <name evidence="1" type="ORF">BT67DRAFT_401198</name>
</gene>
<protein>
    <submittedName>
        <fullName evidence="1">Uncharacterized protein</fullName>
    </submittedName>
</protein>
<dbReference type="AlphaFoldDB" id="A0AAN6UME2"/>
<organism evidence="1 2">
    <name type="scientific">Trichocladium antarcticum</name>
    <dbReference type="NCBI Taxonomy" id="1450529"/>
    <lineage>
        <taxon>Eukaryota</taxon>
        <taxon>Fungi</taxon>
        <taxon>Dikarya</taxon>
        <taxon>Ascomycota</taxon>
        <taxon>Pezizomycotina</taxon>
        <taxon>Sordariomycetes</taxon>
        <taxon>Sordariomycetidae</taxon>
        <taxon>Sordariales</taxon>
        <taxon>Chaetomiaceae</taxon>
        <taxon>Trichocladium</taxon>
    </lineage>
</organism>
<dbReference type="Proteomes" id="UP001304895">
    <property type="component" value="Unassembled WGS sequence"/>
</dbReference>
<name>A0AAN6UME2_9PEZI</name>